<dbReference type="InterPro" id="IPR037104">
    <property type="entry name" value="Annexin_sf"/>
</dbReference>
<dbReference type="InterPro" id="IPR018502">
    <property type="entry name" value="Annexin_repeat"/>
</dbReference>
<dbReference type="FunFam" id="1.10.220.10:FF:000002">
    <property type="entry name" value="Annexin"/>
    <property type="match status" value="1"/>
</dbReference>
<evidence type="ECO:0000256" key="4">
    <source>
        <dbReference type="ARBA" id="ARBA00023216"/>
    </source>
</evidence>
<dbReference type="PROSITE" id="PS00223">
    <property type="entry name" value="ANNEXIN_1"/>
    <property type="match status" value="1"/>
</dbReference>
<dbReference type="GO" id="GO:0005544">
    <property type="term" value="F:calcium-dependent phospholipid binding"/>
    <property type="evidence" value="ECO:0007669"/>
    <property type="project" value="UniProtKB-KW"/>
</dbReference>
<comment type="domain">
    <text evidence="6">A pair of annexin repeats may form one binding site for calcium and phospholipid.</text>
</comment>
<evidence type="ECO:0000313" key="8">
    <source>
        <dbReference type="Proteomes" id="UP000323000"/>
    </source>
</evidence>
<dbReference type="GO" id="GO:0005737">
    <property type="term" value="C:cytoplasm"/>
    <property type="evidence" value="ECO:0007669"/>
    <property type="project" value="TreeGrafter"/>
</dbReference>
<evidence type="ECO:0000256" key="6">
    <source>
        <dbReference type="RuleBase" id="RU003540"/>
    </source>
</evidence>
<dbReference type="FunFam" id="1.10.220.10:FF:000001">
    <property type="entry name" value="Annexin"/>
    <property type="match status" value="1"/>
</dbReference>
<keyword evidence="3 6" id="KW-0106">Calcium</keyword>
<dbReference type="EMBL" id="VAHF01000008">
    <property type="protein sequence ID" value="TXG57134.1"/>
    <property type="molecule type" value="Genomic_DNA"/>
</dbReference>
<dbReference type="GO" id="GO:0009414">
    <property type="term" value="P:response to water deprivation"/>
    <property type="evidence" value="ECO:0007669"/>
    <property type="project" value="TreeGrafter"/>
</dbReference>
<accession>A0A5C7HJU0</accession>
<dbReference type="GO" id="GO:0009651">
    <property type="term" value="P:response to salt stress"/>
    <property type="evidence" value="ECO:0007669"/>
    <property type="project" value="TreeGrafter"/>
</dbReference>
<evidence type="ECO:0000256" key="2">
    <source>
        <dbReference type="ARBA" id="ARBA00022737"/>
    </source>
</evidence>
<dbReference type="InterPro" id="IPR018252">
    <property type="entry name" value="Annexin_repeat_CS"/>
</dbReference>
<sequence length="316" mass="35825">MSTLLIPVTLPSAREDAKQLHAAFKGLGCDQTAIINILAHRDSAQLESIQQEYESKFSHELKKRLASELHGHFKKLAVLWVEDPVSRDALMLKEALKGTISTDHKGSTDIICSRTPSQLRQLKQAYYSIFQTQLMQDIEKEAHGDHKKLLLAFVNTTRYEGPEIQTKMIEDDCKAINTAGETKSAAEKVFIPIFTDRSRAHLTALIYAYKNMFGKPLEKAIRKETSGNFEYSLLVILRCADNSSMYFAKVLRKAMRGLGTDDSTLIWIVATRTELDMHHIKVEYKKKYGKTLNDAIHSETSGHYRTFLLSLIGPNY</sequence>
<organism evidence="7 8">
    <name type="scientific">Acer yangbiense</name>
    <dbReference type="NCBI Taxonomy" id="1000413"/>
    <lineage>
        <taxon>Eukaryota</taxon>
        <taxon>Viridiplantae</taxon>
        <taxon>Streptophyta</taxon>
        <taxon>Embryophyta</taxon>
        <taxon>Tracheophyta</taxon>
        <taxon>Spermatophyta</taxon>
        <taxon>Magnoliopsida</taxon>
        <taxon>eudicotyledons</taxon>
        <taxon>Gunneridae</taxon>
        <taxon>Pentapetalae</taxon>
        <taxon>rosids</taxon>
        <taxon>malvids</taxon>
        <taxon>Sapindales</taxon>
        <taxon>Sapindaceae</taxon>
        <taxon>Hippocastanoideae</taxon>
        <taxon>Acereae</taxon>
        <taxon>Acer</taxon>
    </lineage>
</organism>
<dbReference type="FunFam" id="1.10.220.10:FF:000005">
    <property type="entry name" value="Annexin"/>
    <property type="match status" value="1"/>
</dbReference>
<dbReference type="PANTHER" id="PTHR10502">
    <property type="entry name" value="ANNEXIN"/>
    <property type="match status" value="1"/>
</dbReference>
<reference evidence="8" key="1">
    <citation type="journal article" date="2019" name="Gigascience">
        <title>De novo genome assembly of the endangered Acer yangbiense, a plant species with extremely small populations endemic to Yunnan Province, China.</title>
        <authorList>
            <person name="Yang J."/>
            <person name="Wariss H.M."/>
            <person name="Tao L."/>
            <person name="Zhang R."/>
            <person name="Yun Q."/>
            <person name="Hollingsworth P."/>
            <person name="Dao Z."/>
            <person name="Luo G."/>
            <person name="Guo H."/>
            <person name="Ma Y."/>
            <person name="Sun W."/>
        </authorList>
    </citation>
    <scope>NUCLEOTIDE SEQUENCE [LARGE SCALE GENOMIC DNA]</scope>
    <source>
        <strain evidence="8">cv. Malutang</strain>
    </source>
</reference>
<dbReference type="Gene3D" id="1.10.220.10">
    <property type="entry name" value="Annexin"/>
    <property type="match status" value="4"/>
</dbReference>
<dbReference type="GO" id="GO:0005509">
    <property type="term" value="F:calcium ion binding"/>
    <property type="evidence" value="ECO:0007669"/>
    <property type="project" value="InterPro"/>
</dbReference>
<proteinExistence type="inferred from homology"/>
<dbReference type="GO" id="GO:0001786">
    <property type="term" value="F:phosphatidylserine binding"/>
    <property type="evidence" value="ECO:0007669"/>
    <property type="project" value="TreeGrafter"/>
</dbReference>
<dbReference type="Pfam" id="PF00191">
    <property type="entry name" value="Annexin"/>
    <property type="match status" value="4"/>
</dbReference>
<dbReference type="PANTHER" id="PTHR10502:SF102">
    <property type="entry name" value="ANNEXIN B11"/>
    <property type="match status" value="1"/>
</dbReference>
<dbReference type="OrthoDB" id="37886at2759"/>
<keyword evidence="5 6" id="KW-0111">Calcium/phospholipid-binding</keyword>
<evidence type="ECO:0000313" key="7">
    <source>
        <dbReference type="EMBL" id="TXG57134.1"/>
    </source>
</evidence>
<dbReference type="AlphaFoldDB" id="A0A5C7HJU0"/>
<comment type="similarity">
    <text evidence="1 6">Belongs to the annexin family.</text>
</comment>
<dbReference type="PROSITE" id="PS51897">
    <property type="entry name" value="ANNEXIN_2"/>
    <property type="match status" value="4"/>
</dbReference>
<name>A0A5C7HJU0_9ROSI</name>
<keyword evidence="2 6" id="KW-0677">Repeat</keyword>
<protein>
    <recommendedName>
        <fullName evidence="6">Annexin</fullName>
    </recommendedName>
</protein>
<dbReference type="PRINTS" id="PR00196">
    <property type="entry name" value="ANNEXIN"/>
</dbReference>
<dbReference type="GO" id="GO:0009408">
    <property type="term" value="P:response to heat"/>
    <property type="evidence" value="ECO:0007669"/>
    <property type="project" value="TreeGrafter"/>
</dbReference>
<dbReference type="Proteomes" id="UP000323000">
    <property type="component" value="Chromosome 8"/>
</dbReference>
<dbReference type="GO" id="GO:0009409">
    <property type="term" value="P:response to cold"/>
    <property type="evidence" value="ECO:0007669"/>
    <property type="project" value="TreeGrafter"/>
</dbReference>
<dbReference type="SMART" id="SM00335">
    <property type="entry name" value="ANX"/>
    <property type="match status" value="4"/>
</dbReference>
<dbReference type="InterPro" id="IPR001464">
    <property type="entry name" value="Annexin"/>
</dbReference>
<evidence type="ECO:0000256" key="5">
    <source>
        <dbReference type="ARBA" id="ARBA00023302"/>
    </source>
</evidence>
<keyword evidence="8" id="KW-1185">Reference proteome</keyword>
<keyword evidence="4 6" id="KW-0041">Annexin</keyword>
<comment type="caution">
    <text evidence="7">The sequence shown here is derived from an EMBL/GenBank/DDBJ whole genome shotgun (WGS) entry which is preliminary data.</text>
</comment>
<evidence type="ECO:0000256" key="1">
    <source>
        <dbReference type="ARBA" id="ARBA00007831"/>
    </source>
</evidence>
<gene>
    <name evidence="7" type="ORF">EZV62_018447</name>
</gene>
<dbReference type="GO" id="GO:0005886">
    <property type="term" value="C:plasma membrane"/>
    <property type="evidence" value="ECO:0007669"/>
    <property type="project" value="TreeGrafter"/>
</dbReference>
<dbReference type="SUPFAM" id="SSF47874">
    <property type="entry name" value="Annexin"/>
    <property type="match status" value="1"/>
</dbReference>
<evidence type="ECO:0000256" key="3">
    <source>
        <dbReference type="ARBA" id="ARBA00022837"/>
    </source>
</evidence>